<dbReference type="InterPro" id="IPR019236">
    <property type="entry name" value="APP1_cat"/>
</dbReference>
<proteinExistence type="predicted"/>
<protein>
    <submittedName>
        <fullName evidence="3">Phosphatidate phosphatase APP1</fullName>
    </submittedName>
</protein>
<keyword evidence="4" id="KW-1185">Reference proteome</keyword>
<evidence type="ECO:0000313" key="4">
    <source>
        <dbReference type="Proteomes" id="UP000184510"/>
    </source>
</evidence>
<evidence type="ECO:0000256" key="1">
    <source>
        <dbReference type="SAM" id="Phobius"/>
    </source>
</evidence>
<reference evidence="3 4" key="1">
    <citation type="submission" date="2016-11" db="EMBL/GenBank/DDBJ databases">
        <authorList>
            <person name="Jaros S."/>
            <person name="Januszkiewicz K."/>
            <person name="Wedrychowicz H."/>
        </authorList>
    </citation>
    <scope>NUCLEOTIDE SEQUENCE [LARGE SCALE GENOMIC DNA]</scope>
    <source>
        <strain evidence="3 4">DSM 18772</strain>
    </source>
</reference>
<keyword evidence="1" id="KW-0472">Membrane</keyword>
<name>A0A1M6I1A1_9BACT</name>
<feature type="domain" description="Phosphatidate phosphatase APP1 catalytic" evidence="2">
    <location>
        <begin position="150"/>
        <end position="300"/>
    </location>
</feature>
<gene>
    <name evidence="3" type="ORF">SAMN02745181_1650</name>
</gene>
<dbReference type="PANTHER" id="PTHR28208">
    <property type="entry name" value="PHOSPHATIDATE PHOSPHATASE APP1"/>
    <property type="match status" value="1"/>
</dbReference>
<dbReference type="InterPro" id="IPR052935">
    <property type="entry name" value="Mg2+_PAP"/>
</dbReference>
<dbReference type="Pfam" id="PF09949">
    <property type="entry name" value="APP1_cat"/>
    <property type="match status" value="1"/>
</dbReference>
<feature type="transmembrane region" description="Helical" evidence="1">
    <location>
        <begin position="6"/>
        <end position="30"/>
    </location>
</feature>
<sequence>MKRLGIWLRHGCLVIEWLLGVLWGAVSWIIPRKRRRPVADVYNSFKHPKGIYVFGRVLTERRLIPPSPEDGMWLNFRRMASQWFTREIPKAFIEIHIGDQKFERRSDAEGYFVFHHDELIEVDKVTVCLPGYGYEKDYPLISHYTTPPLVVISDVDDTLMETGAVSLGKMLKTTLFGNSLTRELVDGVSEVIQELNAGGRNPVFYITSSPWNLAHFLKRVFIRAELPMGGLFMTDWGLTPEYWITPSHDKHKRQAIDQVVAWFPDSKYVLLGDDSQMDPDIYAGALRDYPEMVDGIFIRNVSDDIVANRVAKQYAELNKEYGELAFTFSGTQEMRTQMRKIGLLPSGE</sequence>
<dbReference type="PANTHER" id="PTHR28208:SF3">
    <property type="entry name" value="PHOSPHATIDATE PHOSPHATASE APP1"/>
    <property type="match status" value="1"/>
</dbReference>
<dbReference type="InParanoid" id="A0A1M6I1A1"/>
<accession>A0A1M6I1A1</accession>
<dbReference type="STRING" id="1123071.SAMN02745181_1650"/>
<evidence type="ECO:0000259" key="2">
    <source>
        <dbReference type="Pfam" id="PF09949"/>
    </source>
</evidence>
<keyword evidence="1" id="KW-1133">Transmembrane helix</keyword>
<keyword evidence="1" id="KW-0812">Transmembrane</keyword>
<dbReference type="AlphaFoldDB" id="A0A1M6I1A1"/>
<dbReference type="EMBL" id="FQYR01000003">
    <property type="protein sequence ID" value="SHJ28241.1"/>
    <property type="molecule type" value="Genomic_DNA"/>
</dbReference>
<dbReference type="Proteomes" id="UP000184510">
    <property type="component" value="Unassembled WGS sequence"/>
</dbReference>
<dbReference type="GO" id="GO:0008195">
    <property type="term" value="F:phosphatidate phosphatase activity"/>
    <property type="evidence" value="ECO:0007669"/>
    <property type="project" value="InterPro"/>
</dbReference>
<organism evidence="3 4">
    <name type="scientific">Rubritalea squalenifaciens DSM 18772</name>
    <dbReference type="NCBI Taxonomy" id="1123071"/>
    <lineage>
        <taxon>Bacteria</taxon>
        <taxon>Pseudomonadati</taxon>
        <taxon>Verrucomicrobiota</taxon>
        <taxon>Verrucomicrobiia</taxon>
        <taxon>Verrucomicrobiales</taxon>
        <taxon>Rubritaleaceae</taxon>
        <taxon>Rubritalea</taxon>
    </lineage>
</organism>
<evidence type="ECO:0000313" key="3">
    <source>
        <dbReference type="EMBL" id="SHJ28241.1"/>
    </source>
</evidence>